<proteinExistence type="predicted"/>
<keyword evidence="3" id="KW-1185">Reference proteome</keyword>
<name>A0A1B9N7T2_9MICO</name>
<dbReference type="RefSeq" id="WP_067027675.1">
    <property type="nucleotide sequence ID" value="NZ_CP038256.1"/>
</dbReference>
<reference evidence="2 3" key="1">
    <citation type="submission" date="2016-05" db="EMBL/GenBank/DDBJ databases">
        <authorList>
            <person name="Lavstsen T."/>
            <person name="Jespersen J.S."/>
        </authorList>
    </citation>
    <scope>NUCLEOTIDE SEQUENCE [LARGE SCALE GENOMIC DNA]</scope>
    <source>
        <strain evidence="2 3">YLB-01</strain>
    </source>
</reference>
<evidence type="ECO:0000313" key="2">
    <source>
        <dbReference type="EMBL" id="OCG72643.1"/>
    </source>
</evidence>
<evidence type="ECO:0000313" key="3">
    <source>
        <dbReference type="Proteomes" id="UP000093355"/>
    </source>
</evidence>
<feature type="region of interest" description="Disordered" evidence="1">
    <location>
        <begin position="1"/>
        <end position="66"/>
    </location>
</feature>
<dbReference type="EMBL" id="LXMD01000029">
    <property type="protein sequence ID" value="OCG72643.1"/>
    <property type="molecule type" value="Genomic_DNA"/>
</dbReference>
<dbReference type="OrthoDB" id="5120364at2"/>
<gene>
    <name evidence="2" type="ORF">A7J15_10390</name>
</gene>
<evidence type="ECO:0000256" key="1">
    <source>
        <dbReference type="SAM" id="MobiDB-lite"/>
    </source>
</evidence>
<protein>
    <submittedName>
        <fullName evidence="2">Uncharacterized protein</fullName>
    </submittedName>
</protein>
<dbReference type="Proteomes" id="UP000093355">
    <property type="component" value="Unassembled WGS sequence"/>
</dbReference>
<dbReference type="STRING" id="904291.A7J15_10390"/>
<feature type="compositionally biased region" description="Basic and acidic residues" evidence="1">
    <location>
        <begin position="35"/>
        <end position="57"/>
    </location>
</feature>
<sequence>MTTTEPNEPDETGMTPDEKRRDQLLAAPDAVESDAAPRIEVTERDGVTRVDIRDDAPVRPGGDEEE</sequence>
<dbReference type="AlphaFoldDB" id="A0A1B9N7T2"/>
<organism evidence="2 3">
    <name type="scientific">Microbacterium sediminis</name>
    <dbReference type="NCBI Taxonomy" id="904291"/>
    <lineage>
        <taxon>Bacteria</taxon>
        <taxon>Bacillati</taxon>
        <taxon>Actinomycetota</taxon>
        <taxon>Actinomycetes</taxon>
        <taxon>Micrococcales</taxon>
        <taxon>Microbacteriaceae</taxon>
        <taxon>Microbacterium</taxon>
    </lineage>
</organism>
<comment type="caution">
    <text evidence="2">The sequence shown here is derived from an EMBL/GenBank/DDBJ whole genome shotgun (WGS) entry which is preliminary data.</text>
</comment>
<accession>A0A1B9N7T2</accession>